<name>A0A3E0JZC3_9BACI</name>
<dbReference type="AlphaFoldDB" id="A0A3E0JZC3"/>
<dbReference type="EMBL" id="QEWE01000031">
    <property type="protein sequence ID" value="REJ25574.1"/>
    <property type="molecule type" value="Genomic_DNA"/>
</dbReference>
<evidence type="ECO:0000313" key="4">
    <source>
        <dbReference type="EMBL" id="REJ25574.1"/>
    </source>
</evidence>
<evidence type="ECO:0000259" key="3">
    <source>
        <dbReference type="Pfam" id="PF00294"/>
    </source>
</evidence>
<dbReference type="PANTHER" id="PTHR10584">
    <property type="entry name" value="SUGAR KINASE"/>
    <property type="match status" value="1"/>
</dbReference>
<dbReference type="RefSeq" id="WP_276644471.1">
    <property type="nucleotide sequence ID" value="NZ_QEWE01000031.1"/>
</dbReference>
<keyword evidence="2" id="KW-0418">Kinase</keyword>
<dbReference type="Gene3D" id="3.40.1190.20">
    <property type="match status" value="1"/>
</dbReference>
<evidence type="ECO:0000313" key="5">
    <source>
        <dbReference type="Proteomes" id="UP000257014"/>
    </source>
</evidence>
<dbReference type="InterPro" id="IPR011611">
    <property type="entry name" value="PfkB_dom"/>
</dbReference>
<evidence type="ECO:0000256" key="1">
    <source>
        <dbReference type="ARBA" id="ARBA00022679"/>
    </source>
</evidence>
<reference evidence="4 5" key="1">
    <citation type="submission" date="2018-03" db="EMBL/GenBank/DDBJ databases">
        <authorList>
            <person name="Keele B.F."/>
        </authorList>
    </citation>
    <scope>NUCLEOTIDE SEQUENCE [LARGE SCALE GENOMIC DNA]</scope>
    <source>
        <strain evidence="4">ZCTH4_d</strain>
    </source>
</reference>
<dbReference type="InterPro" id="IPR029056">
    <property type="entry name" value="Ribokinase-like"/>
</dbReference>
<dbReference type="PANTHER" id="PTHR10584:SF166">
    <property type="entry name" value="RIBOKINASE"/>
    <property type="match status" value="1"/>
</dbReference>
<organism evidence="4 5">
    <name type="scientific">Caldibacillus debilis</name>
    <dbReference type="NCBI Taxonomy" id="301148"/>
    <lineage>
        <taxon>Bacteria</taxon>
        <taxon>Bacillati</taxon>
        <taxon>Bacillota</taxon>
        <taxon>Bacilli</taxon>
        <taxon>Bacillales</taxon>
        <taxon>Bacillaceae</taxon>
        <taxon>Caldibacillus</taxon>
    </lineage>
</organism>
<dbReference type="Pfam" id="PF00294">
    <property type="entry name" value="PfkB"/>
    <property type="match status" value="1"/>
</dbReference>
<keyword evidence="1" id="KW-0808">Transferase</keyword>
<dbReference type="GO" id="GO:0016301">
    <property type="term" value="F:kinase activity"/>
    <property type="evidence" value="ECO:0007669"/>
    <property type="project" value="UniProtKB-KW"/>
</dbReference>
<comment type="caution">
    <text evidence="4">The sequence shown here is derived from an EMBL/GenBank/DDBJ whole genome shotgun (WGS) entry which is preliminary data.</text>
</comment>
<accession>A0A3E0JZC3</accession>
<feature type="domain" description="Carbohydrate kinase PfkB" evidence="3">
    <location>
        <begin position="14"/>
        <end position="141"/>
    </location>
</feature>
<proteinExistence type="predicted"/>
<dbReference type="Proteomes" id="UP000257014">
    <property type="component" value="Unassembled WGS sequence"/>
</dbReference>
<protein>
    <recommendedName>
        <fullName evidence="3">Carbohydrate kinase PfkB domain-containing protein</fullName>
    </recommendedName>
</protein>
<dbReference type="GO" id="GO:0005829">
    <property type="term" value="C:cytosol"/>
    <property type="evidence" value="ECO:0007669"/>
    <property type="project" value="TreeGrafter"/>
</dbReference>
<evidence type="ECO:0000256" key="2">
    <source>
        <dbReference type="ARBA" id="ARBA00022777"/>
    </source>
</evidence>
<dbReference type="SUPFAM" id="SSF53613">
    <property type="entry name" value="Ribokinase-like"/>
    <property type="match status" value="1"/>
</dbReference>
<sequence>MFEVVKKWKGRARLYFDPNLRHPLHAIPSNIKNYMQKMSQLCDVVLTGESEMNALGLSPQAGQTFIVKCGKKGSFLMGADGEVRFYIPSTSHVAIDATGAGDTFASAYIAAEMKGYPVKEAMEFANIAAGISVTKFGARSMPTFEEIENYRKKMAN</sequence>
<gene>
    <name evidence="4" type="ORF">C6P37_14590</name>
</gene>